<feature type="signal peptide" evidence="2">
    <location>
        <begin position="1"/>
        <end position="22"/>
    </location>
</feature>
<feature type="chain" id="PRO_5028907516" evidence="2">
    <location>
        <begin position="23"/>
        <end position="337"/>
    </location>
</feature>
<dbReference type="PANTHER" id="PTHR43048:SF3">
    <property type="entry name" value="METHYLMALONYL-COA EPIMERASE, MITOCHONDRIAL"/>
    <property type="match status" value="1"/>
</dbReference>
<name>A0A7G5XDD3_9BACT</name>
<proteinExistence type="predicted"/>
<dbReference type="AlphaFoldDB" id="A0A7G5XDD3"/>
<evidence type="ECO:0000256" key="2">
    <source>
        <dbReference type="SAM" id="SignalP"/>
    </source>
</evidence>
<dbReference type="KEGG" id="lacs:H4075_15555"/>
<dbReference type="CDD" id="cd06587">
    <property type="entry name" value="VOC"/>
    <property type="match status" value="2"/>
</dbReference>
<dbReference type="GO" id="GO:0004493">
    <property type="term" value="F:methylmalonyl-CoA epimerase activity"/>
    <property type="evidence" value="ECO:0007669"/>
    <property type="project" value="TreeGrafter"/>
</dbReference>
<evidence type="ECO:0000313" key="5">
    <source>
        <dbReference type="Proteomes" id="UP000515344"/>
    </source>
</evidence>
<feature type="domain" description="VOC" evidence="3">
    <location>
        <begin position="27"/>
        <end position="171"/>
    </location>
</feature>
<accession>A0A7G5XDD3</accession>
<feature type="domain" description="VOC" evidence="3">
    <location>
        <begin position="190"/>
        <end position="333"/>
    </location>
</feature>
<dbReference type="Gene3D" id="3.10.180.10">
    <property type="entry name" value="2,3-Dihydroxybiphenyl 1,2-Dioxygenase, domain 1"/>
    <property type="match status" value="2"/>
</dbReference>
<dbReference type="InterPro" id="IPR051785">
    <property type="entry name" value="MMCE/EMCE_epimerase"/>
</dbReference>
<keyword evidence="1" id="KW-0479">Metal-binding</keyword>
<dbReference type="SUPFAM" id="SSF54593">
    <property type="entry name" value="Glyoxalase/Bleomycin resistance protein/Dihydroxybiphenyl dioxygenase"/>
    <property type="match status" value="2"/>
</dbReference>
<dbReference type="InterPro" id="IPR037523">
    <property type="entry name" value="VOC_core"/>
</dbReference>
<keyword evidence="5" id="KW-1185">Reference proteome</keyword>
<evidence type="ECO:0000259" key="3">
    <source>
        <dbReference type="PROSITE" id="PS51819"/>
    </source>
</evidence>
<dbReference type="EMBL" id="CP060007">
    <property type="protein sequence ID" value="QNA43486.1"/>
    <property type="molecule type" value="Genomic_DNA"/>
</dbReference>
<evidence type="ECO:0000256" key="1">
    <source>
        <dbReference type="ARBA" id="ARBA00022723"/>
    </source>
</evidence>
<protein>
    <submittedName>
        <fullName evidence="4">VOC family protein</fullName>
    </submittedName>
</protein>
<dbReference type="Pfam" id="PF00903">
    <property type="entry name" value="Glyoxalase"/>
    <property type="match status" value="2"/>
</dbReference>
<dbReference type="InterPro" id="IPR004360">
    <property type="entry name" value="Glyas_Fos-R_dOase_dom"/>
</dbReference>
<dbReference type="PANTHER" id="PTHR43048">
    <property type="entry name" value="METHYLMALONYL-COA EPIMERASE"/>
    <property type="match status" value="1"/>
</dbReference>
<sequence>MKQPFKYFLLFVLAVLLNYVLAAQVTKVDAIGITVKDMNRSLPFYTDVLGFEKVSDEQVQGTSVEQLKALFGINIRVVRLKLGDEFIELTDYLTTGGRSIPEDQKSNDLSFQHIAIVVSDMELAYQQLRKHNVEHVSTSPQTLPKSIPEAEGIKAFYFHDPDGHNLELIFFPKGKGQAKWQDQNGKLFLGIDHTAIGVSNTNNSHRFYSTLLGIERKGESFNKGIEQEHLNNVQGASLHITGYRSPAGPGVEFLEYLKPGPRRLYPPHTRADDLWFWQTNMITSDAEKLYKQLKAAKYKFVSSKLIHQQQNGVHTKSFIVKDPDGHAVQITEYVNEK</sequence>
<keyword evidence="2" id="KW-0732">Signal</keyword>
<dbReference type="InterPro" id="IPR029068">
    <property type="entry name" value="Glyas_Bleomycin-R_OHBP_Dase"/>
</dbReference>
<organism evidence="4 5">
    <name type="scientific">Lacibacter sediminis</name>
    <dbReference type="NCBI Taxonomy" id="2760713"/>
    <lineage>
        <taxon>Bacteria</taxon>
        <taxon>Pseudomonadati</taxon>
        <taxon>Bacteroidota</taxon>
        <taxon>Chitinophagia</taxon>
        <taxon>Chitinophagales</taxon>
        <taxon>Chitinophagaceae</taxon>
        <taxon>Lacibacter</taxon>
    </lineage>
</organism>
<gene>
    <name evidence="4" type="ORF">H4075_15555</name>
</gene>
<dbReference type="RefSeq" id="WP_182801751.1">
    <property type="nucleotide sequence ID" value="NZ_CP060007.1"/>
</dbReference>
<reference evidence="5" key="1">
    <citation type="submission" date="2020-08" db="EMBL/GenBank/DDBJ databases">
        <title>Lacibacter sp. S13-6-6 genome sequencing.</title>
        <authorList>
            <person name="Jin L."/>
        </authorList>
    </citation>
    <scope>NUCLEOTIDE SEQUENCE [LARGE SCALE GENOMIC DNA]</scope>
    <source>
        <strain evidence="5">S13-6-6</strain>
    </source>
</reference>
<dbReference type="GO" id="GO:0046872">
    <property type="term" value="F:metal ion binding"/>
    <property type="evidence" value="ECO:0007669"/>
    <property type="project" value="UniProtKB-KW"/>
</dbReference>
<dbReference type="PROSITE" id="PS51819">
    <property type="entry name" value="VOC"/>
    <property type="match status" value="2"/>
</dbReference>
<dbReference type="Proteomes" id="UP000515344">
    <property type="component" value="Chromosome"/>
</dbReference>
<evidence type="ECO:0000313" key="4">
    <source>
        <dbReference type="EMBL" id="QNA43486.1"/>
    </source>
</evidence>
<dbReference type="GO" id="GO:0046491">
    <property type="term" value="P:L-methylmalonyl-CoA metabolic process"/>
    <property type="evidence" value="ECO:0007669"/>
    <property type="project" value="TreeGrafter"/>
</dbReference>